<accession>A0A5Y6MEI4</accession>
<gene>
    <name evidence="2" type="ORF">FRN20_22355</name>
</gene>
<evidence type="ECO:0000256" key="1">
    <source>
        <dbReference type="SAM" id="SignalP"/>
    </source>
</evidence>
<evidence type="ECO:0000313" key="2">
    <source>
        <dbReference type="EMBL" id="ECK7333458.1"/>
    </source>
</evidence>
<feature type="signal peptide" evidence="1">
    <location>
        <begin position="1"/>
        <end position="21"/>
    </location>
</feature>
<dbReference type="EMBL" id="AAJCYV010000063">
    <property type="protein sequence ID" value="ECK7333458.1"/>
    <property type="molecule type" value="Genomic_DNA"/>
</dbReference>
<feature type="chain" id="PRO_5026290636" evidence="1">
    <location>
        <begin position="22"/>
        <end position="65"/>
    </location>
</feature>
<dbReference type="Pfam" id="PF15284">
    <property type="entry name" value="PAGK"/>
    <property type="match status" value="1"/>
</dbReference>
<dbReference type="InterPro" id="IPR029335">
    <property type="entry name" value="PAGK"/>
</dbReference>
<sequence length="65" mass="7424">MKHVKNVLLAMFLILPFSLYSALTIAADSQDQKNAGIIQPIPRMCTVWPSQFILPDLYYSMCRGY</sequence>
<protein>
    <submittedName>
        <fullName evidence="2">Phage virulence factor</fullName>
    </submittedName>
</protein>
<comment type="caution">
    <text evidence="2">The sequence shown here is derived from an EMBL/GenBank/DDBJ whole genome shotgun (WGS) entry which is preliminary data.</text>
</comment>
<reference evidence="2" key="1">
    <citation type="submission" date="2019-08" db="EMBL/GenBank/DDBJ databases">
        <authorList>
            <person name="Ashton P.M."/>
            <person name="Dallman T."/>
            <person name="Nair S."/>
            <person name="De Pinna E."/>
            <person name="Peters T."/>
            <person name="Grant K."/>
        </authorList>
    </citation>
    <scope>NUCLEOTIDE SEQUENCE</scope>
    <source>
        <strain evidence="2">779338</strain>
    </source>
</reference>
<dbReference type="AlphaFoldDB" id="A0A5Y6MEI4"/>
<name>A0A5Y6MEI4_SALHO</name>
<proteinExistence type="predicted"/>
<keyword evidence="1" id="KW-0732">Signal</keyword>
<organism evidence="2">
    <name type="scientific">Salmonella houtenae</name>
    <dbReference type="NCBI Taxonomy" id="59205"/>
    <lineage>
        <taxon>Bacteria</taxon>
        <taxon>Pseudomonadati</taxon>
        <taxon>Pseudomonadota</taxon>
        <taxon>Gammaproteobacteria</taxon>
        <taxon>Enterobacterales</taxon>
        <taxon>Enterobacteriaceae</taxon>
        <taxon>Salmonella</taxon>
    </lineage>
</organism>